<evidence type="ECO:0000313" key="4">
    <source>
        <dbReference type="Proteomes" id="UP000437748"/>
    </source>
</evidence>
<sequence>MRSKINFNLLVCGFSLVSFPSFSQEINSSLDYFNLNGTIEMSLEQNSENNLLSNSDTQYKKINFMKIDLTQKMIDKIDNANNEMNLTGGEYDYSKGIIRFSDSQGAVDLGMANVPVLDQGQYGTCVTFASTAILDARFKMGDYIDQQCSLALDYTLGNSYWNGAYTANNIILPLKKYGIIAKNYCFGYRYPYPNQTVNLNQYYNTSFKGYSDSIITNNMRPDLNEIIKALNSGYRVAIGFVYNGDFPSTIIKKEGPIVSQNRGGLWACTQPGSNYNHCVPTNAGHEVIVIGYDNNQKLLKIRNSWSANMGDNGDYYMTYNFFNAMATDQTVVP</sequence>
<evidence type="ECO:0000313" key="3">
    <source>
        <dbReference type="EMBL" id="KAB8040438.1"/>
    </source>
</evidence>
<proteinExistence type="predicted"/>
<keyword evidence="4" id="KW-1185">Reference proteome</keyword>
<gene>
    <name evidence="3" type="ORF">GCL60_00555</name>
</gene>
<dbReference type="InterPro" id="IPR000668">
    <property type="entry name" value="Peptidase_C1A_C"/>
</dbReference>
<dbReference type="Proteomes" id="UP000437748">
    <property type="component" value="Unassembled WGS sequence"/>
</dbReference>
<protein>
    <recommendedName>
        <fullName evidence="2">Peptidase C1A papain C-terminal domain-containing protein</fullName>
    </recommendedName>
</protein>
<dbReference type="Pfam" id="PF00112">
    <property type="entry name" value="Peptidase_C1"/>
    <property type="match status" value="1"/>
</dbReference>
<feature type="chain" id="PRO_5027033706" description="Peptidase C1A papain C-terminal domain-containing protein" evidence="1">
    <location>
        <begin position="24"/>
        <end position="333"/>
    </location>
</feature>
<feature type="domain" description="Peptidase C1A papain C-terminal" evidence="2">
    <location>
        <begin position="114"/>
        <end position="320"/>
    </location>
</feature>
<dbReference type="GO" id="GO:0008234">
    <property type="term" value="F:cysteine-type peptidase activity"/>
    <property type="evidence" value="ECO:0007669"/>
    <property type="project" value="InterPro"/>
</dbReference>
<accession>A0A6N6VZZ6</accession>
<evidence type="ECO:0000259" key="2">
    <source>
        <dbReference type="Pfam" id="PF00112"/>
    </source>
</evidence>
<dbReference type="Gene3D" id="3.90.70.10">
    <property type="entry name" value="Cysteine proteinases"/>
    <property type="match status" value="1"/>
</dbReference>
<name>A0A6N6VZZ6_9BACT</name>
<feature type="signal peptide" evidence="1">
    <location>
        <begin position="1"/>
        <end position="23"/>
    </location>
</feature>
<dbReference type="SUPFAM" id="SSF54001">
    <property type="entry name" value="Cysteine proteinases"/>
    <property type="match status" value="1"/>
</dbReference>
<organism evidence="3 4">
    <name type="scientific">Silvanigrella paludirubra</name>
    <dbReference type="NCBI Taxonomy" id="2499159"/>
    <lineage>
        <taxon>Bacteria</taxon>
        <taxon>Pseudomonadati</taxon>
        <taxon>Bdellovibrionota</taxon>
        <taxon>Oligoflexia</taxon>
        <taxon>Silvanigrellales</taxon>
        <taxon>Silvanigrellaceae</taxon>
        <taxon>Silvanigrella</taxon>
    </lineage>
</organism>
<dbReference type="CDD" id="cd02619">
    <property type="entry name" value="Peptidase_C1"/>
    <property type="match status" value="1"/>
</dbReference>
<evidence type="ECO:0000256" key="1">
    <source>
        <dbReference type="SAM" id="SignalP"/>
    </source>
</evidence>
<dbReference type="InterPro" id="IPR038765">
    <property type="entry name" value="Papain-like_cys_pep_sf"/>
</dbReference>
<dbReference type="GO" id="GO:0006508">
    <property type="term" value="P:proteolysis"/>
    <property type="evidence" value="ECO:0007669"/>
    <property type="project" value="InterPro"/>
</dbReference>
<dbReference type="AlphaFoldDB" id="A0A6N6VZZ6"/>
<comment type="caution">
    <text evidence="3">The sequence shown here is derived from an EMBL/GenBank/DDBJ whole genome shotgun (WGS) entry which is preliminary data.</text>
</comment>
<dbReference type="OrthoDB" id="3648721at2"/>
<reference evidence="3 4" key="1">
    <citation type="submission" date="2019-10" db="EMBL/GenBank/DDBJ databases">
        <title>New species of Slilvanegrellaceae.</title>
        <authorList>
            <person name="Pitt A."/>
            <person name="Hahn M.W."/>
        </authorList>
    </citation>
    <scope>NUCLEOTIDE SEQUENCE [LARGE SCALE GENOMIC DNA]</scope>
    <source>
        <strain evidence="3 4">SP-Ram-0.45-NSY-1</strain>
    </source>
</reference>
<keyword evidence="1" id="KW-0732">Signal</keyword>
<dbReference type="RefSeq" id="WP_153417953.1">
    <property type="nucleotide sequence ID" value="NZ_WFLM01000001.1"/>
</dbReference>
<dbReference type="EMBL" id="WFLM01000001">
    <property type="protein sequence ID" value="KAB8040438.1"/>
    <property type="molecule type" value="Genomic_DNA"/>
</dbReference>